<dbReference type="Gene3D" id="3.30.160.660">
    <property type="match status" value="1"/>
</dbReference>
<dbReference type="Gene3D" id="3.30.1330.230">
    <property type="match status" value="1"/>
</dbReference>
<comment type="caution">
    <text evidence="2">The sequence shown here is derived from an EMBL/GenBank/DDBJ whole genome shotgun (WGS) entry which is preliminary data.</text>
</comment>
<organism evidence="2 3">
    <name type="scientific">Dictyobacter formicarum</name>
    <dbReference type="NCBI Taxonomy" id="2778368"/>
    <lineage>
        <taxon>Bacteria</taxon>
        <taxon>Bacillati</taxon>
        <taxon>Chloroflexota</taxon>
        <taxon>Ktedonobacteria</taxon>
        <taxon>Ktedonobacterales</taxon>
        <taxon>Dictyobacteraceae</taxon>
        <taxon>Dictyobacter</taxon>
    </lineage>
</organism>
<dbReference type="InterPro" id="IPR022291">
    <property type="entry name" value="Bacteriocin_synth_cyclodeHase"/>
</dbReference>
<dbReference type="EMBL" id="BNJJ01000017">
    <property type="protein sequence ID" value="GHO87452.1"/>
    <property type="molecule type" value="Genomic_DNA"/>
</dbReference>
<reference evidence="2 3" key="1">
    <citation type="journal article" date="2021" name="Int. J. Syst. Evol. Microbiol.">
        <title>Reticulibacter mediterranei gen. nov., sp. nov., within the new family Reticulibacteraceae fam. nov., and Ktedonospora formicarum gen. nov., sp. nov., Ktedonobacter robiniae sp. nov., Dictyobacter formicarum sp. nov. and Dictyobacter arantiisoli sp. nov., belonging to the class Ktedonobacteria.</title>
        <authorList>
            <person name="Yabe S."/>
            <person name="Zheng Y."/>
            <person name="Wang C.M."/>
            <person name="Sakai Y."/>
            <person name="Abe K."/>
            <person name="Yokota A."/>
            <person name="Donadio S."/>
            <person name="Cavaletti L."/>
            <person name="Monciardini P."/>
        </authorList>
    </citation>
    <scope>NUCLEOTIDE SEQUENCE [LARGE SCALE GENOMIC DNA]</scope>
    <source>
        <strain evidence="2 3">SOSP1-9</strain>
    </source>
</reference>
<dbReference type="InterPro" id="IPR027624">
    <property type="entry name" value="TOMM_cyclo_SagD"/>
</dbReference>
<proteinExistence type="predicted"/>
<sequence>MQQVHTQHTIGLVGQGNIARCVRQHLEEERYQIVSCMPEDAAQQLMACNLIVYCSDTWAPQVLQQLNRSCLLAQQPLLPVYTQFEEAIIGPCVVPYEKGCTSCAELCKFGTTYTGTERELLHQFLYHKLAPVAFQPWLSSFSLELLGTLVAKEVMAYFQQPDQLQTCRALLSIPLATLDCQRHTFLPSTSCPACGELASDTAEQAVIALQSRLKQDAFTYRAQSPSATAEQIISTYVDEQTGLVYFLNVEHDRTLPIASTNLRHELQDGPESTRGTGCTLRVQQSKIISVLECVERYAGQCPRSKQSMVCASYHQLIQQRQSVLDPTTLGLHSPACYEQHEQQHCCQMVPYHHDLAFHWVWGYSFQRQAPILVPEQSVYYGLPHNKDNPEFIYEVSNGCALGNNLEEAIFHGCTEVMERDSFLLTWYARPGLPRLDLDTVTDSTIRSLVARLEYQTGYKLHAFNATLDHALPCICLLGIDEDNREGVPKAQVATGTHPHPEQALLRGLREFAAVMSTAHEMYQQRREQALEMLADANLVKTMYDHPLIYYLPAAFKRLGFLYHTPRKQTFQEAFETFYRQPPTQMDLKYDIEHLIQYYLQRGIDTIVVDQTAPEHMHTGMRCVKILMPGMLPMTFGQHNRRITGFSRLHQLPYTLGYQDHPLTEAEINPHPHPFF</sequence>
<dbReference type="Gene3D" id="3.30.40.250">
    <property type="match status" value="1"/>
</dbReference>
<evidence type="ECO:0000313" key="2">
    <source>
        <dbReference type="EMBL" id="GHO87452.1"/>
    </source>
</evidence>
<dbReference type="NCBIfam" id="TIGR03604">
    <property type="entry name" value="TOMM_cyclo_SagD"/>
    <property type="match status" value="1"/>
</dbReference>
<dbReference type="PROSITE" id="PS51664">
    <property type="entry name" value="YCAO"/>
    <property type="match status" value="1"/>
</dbReference>
<accession>A0ABQ3VMK7</accession>
<evidence type="ECO:0000259" key="1">
    <source>
        <dbReference type="PROSITE" id="PS51664"/>
    </source>
</evidence>
<feature type="domain" description="YcaO" evidence="1">
    <location>
        <begin position="275"/>
        <end position="675"/>
    </location>
</feature>
<gene>
    <name evidence="2" type="ORF">KSZ_54580</name>
</gene>
<keyword evidence="3" id="KW-1185">Reference proteome</keyword>
<dbReference type="PANTHER" id="PTHR37809">
    <property type="entry name" value="RIBOSOMAL PROTEIN S12 METHYLTHIOTRANSFERASE ACCESSORY FACTOR YCAO"/>
    <property type="match status" value="1"/>
</dbReference>
<dbReference type="NCBIfam" id="TIGR03882">
    <property type="entry name" value="cyclo_dehyd_2"/>
    <property type="match status" value="1"/>
</dbReference>
<evidence type="ECO:0000313" key="3">
    <source>
        <dbReference type="Proteomes" id="UP000635565"/>
    </source>
</evidence>
<dbReference type="Pfam" id="PF02624">
    <property type="entry name" value="YcaO"/>
    <property type="match status" value="1"/>
</dbReference>
<dbReference type="PANTHER" id="PTHR37809:SF1">
    <property type="entry name" value="RIBOSOMAL PROTEIN S12 METHYLTHIOTRANSFERASE ACCESSORY FACTOR YCAO"/>
    <property type="match status" value="1"/>
</dbReference>
<dbReference type="RefSeq" id="WP_201365015.1">
    <property type="nucleotide sequence ID" value="NZ_BNJJ01000017.1"/>
</dbReference>
<dbReference type="Gene3D" id="3.40.50.720">
    <property type="entry name" value="NAD(P)-binding Rossmann-like Domain"/>
    <property type="match status" value="1"/>
</dbReference>
<protein>
    <submittedName>
        <fullName evidence="2">SagD family biosynthesis docking scaffold protein</fullName>
    </submittedName>
</protein>
<name>A0ABQ3VMK7_9CHLR</name>
<dbReference type="InterPro" id="IPR003776">
    <property type="entry name" value="YcaO-like_dom"/>
</dbReference>
<dbReference type="Proteomes" id="UP000635565">
    <property type="component" value="Unassembled WGS sequence"/>
</dbReference>